<dbReference type="CDD" id="cd18913">
    <property type="entry name" value="bHLH-O_hairy_like"/>
    <property type="match status" value="1"/>
</dbReference>
<accession>A0A9Q0RNW3</accession>
<dbReference type="GO" id="GO:0006355">
    <property type="term" value="P:regulation of DNA-templated transcription"/>
    <property type="evidence" value="ECO:0007669"/>
    <property type="project" value="InterPro"/>
</dbReference>
<dbReference type="InterPro" id="IPR050370">
    <property type="entry name" value="HES_HEY"/>
</dbReference>
<feature type="region of interest" description="Disordered" evidence="6">
    <location>
        <begin position="1"/>
        <end position="38"/>
    </location>
</feature>
<gene>
    <name evidence="9" type="ORF">RDWZM_005933</name>
</gene>
<evidence type="ECO:0000256" key="4">
    <source>
        <dbReference type="ARBA" id="ARBA00023163"/>
    </source>
</evidence>
<dbReference type="Gene3D" id="4.10.280.10">
    <property type="entry name" value="Helix-loop-helix DNA-binding domain"/>
    <property type="match status" value="1"/>
</dbReference>
<dbReference type="AlphaFoldDB" id="A0A9Q0RNW3"/>
<dbReference type="PROSITE" id="PS51054">
    <property type="entry name" value="ORANGE"/>
    <property type="match status" value="1"/>
</dbReference>
<keyword evidence="10" id="KW-1185">Reference proteome</keyword>
<dbReference type="OMA" id="EMAVDCT"/>
<dbReference type="InterPro" id="IPR036638">
    <property type="entry name" value="HLH_DNA-bd_sf"/>
</dbReference>
<dbReference type="SMART" id="SM00353">
    <property type="entry name" value="HLH"/>
    <property type="match status" value="1"/>
</dbReference>
<feature type="compositionally biased region" description="Polar residues" evidence="6">
    <location>
        <begin position="1"/>
        <end position="17"/>
    </location>
</feature>
<feature type="domain" description="BHLH" evidence="7">
    <location>
        <begin position="29"/>
        <end position="86"/>
    </location>
</feature>
<dbReference type="SUPFAM" id="SSF158457">
    <property type="entry name" value="Orange domain-like"/>
    <property type="match status" value="1"/>
</dbReference>
<dbReference type="Gene3D" id="6.10.250.980">
    <property type="match status" value="1"/>
</dbReference>
<dbReference type="InterPro" id="IPR011598">
    <property type="entry name" value="bHLH_dom"/>
</dbReference>
<evidence type="ECO:0000256" key="6">
    <source>
        <dbReference type="SAM" id="MobiDB-lite"/>
    </source>
</evidence>
<dbReference type="SMART" id="SM00511">
    <property type="entry name" value="ORANGE"/>
    <property type="match status" value="1"/>
</dbReference>
<organism evidence="9 10">
    <name type="scientific">Blomia tropicalis</name>
    <name type="common">Mite</name>
    <dbReference type="NCBI Taxonomy" id="40697"/>
    <lineage>
        <taxon>Eukaryota</taxon>
        <taxon>Metazoa</taxon>
        <taxon>Ecdysozoa</taxon>
        <taxon>Arthropoda</taxon>
        <taxon>Chelicerata</taxon>
        <taxon>Arachnida</taxon>
        <taxon>Acari</taxon>
        <taxon>Acariformes</taxon>
        <taxon>Sarcoptiformes</taxon>
        <taxon>Astigmata</taxon>
        <taxon>Glycyphagoidea</taxon>
        <taxon>Echimyopodidae</taxon>
        <taxon>Blomia</taxon>
    </lineage>
</organism>
<evidence type="ECO:0000256" key="3">
    <source>
        <dbReference type="ARBA" id="ARBA00023125"/>
    </source>
</evidence>
<dbReference type="GO" id="GO:0005634">
    <property type="term" value="C:nucleus"/>
    <property type="evidence" value="ECO:0007669"/>
    <property type="project" value="UniProtKB-SubCell"/>
</dbReference>
<evidence type="ECO:0000313" key="10">
    <source>
        <dbReference type="Proteomes" id="UP001142055"/>
    </source>
</evidence>
<dbReference type="GO" id="GO:1990837">
    <property type="term" value="F:sequence-specific double-stranded DNA binding"/>
    <property type="evidence" value="ECO:0007669"/>
    <property type="project" value="UniProtKB-ARBA"/>
</dbReference>
<keyword evidence="3" id="KW-0238">DNA-binding</keyword>
<reference evidence="9" key="1">
    <citation type="submission" date="2022-12" db="EMBL/GenBank/DDBJ databases">
        <title>Genome assemblies of Blomia tropicalis.</title>
        <authorList>
            <person name="Cui Y."/>
        </authorList>
    </citation>
    <scope>NUCLEOTIDE SEQUENCE</scope>
    <source>
        <tissue evidence="9">Adult mites</tissue>
    </source>
</reference>
<evidence type="ECO:0000259" key="7">
    <source>
        <dbReference type="PROSITE" id="PS50888"/>
    </source>
</evidence>
<comment type="caution">
    <text evidence="9">The sequence shown here is derived from an EMBL/GenBank/DDBJ whole genome shotgun (WGS) entry which is preliminary data.</text>
</comment>
<keyword evidence="2" id="KW-0805">Transcription regulation</keyword>
<sequence length="308" mass="33890">MTANNIGSSTVESSTSEMPRKPMTKASEHRRITKPIMEKKRRARINNSLNELKGLILDALNKDPSRHSKLEKADILEMTVRHLQKLQRQQVTANIVNDTSVLNKYRAGYSECATEVSRFMGNMEGVDQSLRQRILSHLNHCVNSLGQMATNAQFALNAKTAFPGMAPPPSNNSQLHVQIPISSTTNMFSGSSHMNGASNDINNNSFINPNMYSSPVDLKSSLTTPPSSASSTSSHFAFNLSLHSPKVPLSLTAGDIFYRKQLSSLSPGSSSYTSGQLSPMGSEDLEMAVDCTTTNRKVQDDENVWRPW</sequence>
<evidence type="ECO:0000256" key="1">
    <source>
        <dbReference type="ARBA" id="ARBA00004123"/>
    </source>
</evidence>
<dbReference type="PROSITE" id="PS50888">
    <property type="entry name" value="BHLH"/>
    <property type="match status" value="1"/>
</dbReference>
<dbReference type="PANTHER" id="PTHR10985">
    <property type="entry name" value="BASIC HELIX-LOOP-HELIX TRANSCRIPTION FACTOR, HES-RELATED"/>
    <property type="match status" value="1"/>
</dbReference>
<proteinExistence type="predicted"/>
<comment type="subcellular location">
    <subcellularLocation>
        <location evidence="1">Nucleus</location>
    </subcellularLocation>
</comment>
<dbReference type="Proteomes" id="UP001142055">
    <property type="component" value="Chromosome 2"/>
</dbReference>
<evidence type="ECO:0000313" key="9">
    <source>
        <dbReference type="EMBL" id="KAJ6220121.1"/>
    </source>
</evidence>
<dbReference type="InterPro" id="IPR003650">
    <property type="entry name" value="Orange_dom"/>
</dbReference>
<dbReference type="FunFam" id="4.10.280.10:FF:000009">
    <property type="entry name" value="Transcription factor HES-1"/>
    <property type="match status" value="1"/>
</dbReference>
<feature type="domain" description="Orange" evidence="8">
    <location>
        <begin position="105"/>
        <end position="138"/>
    </location>
</feature>
<evidence type="ECO:0000259" key="8">
    <source>
        <dbReference type="PROSITE" id="PS51054"/>
    </source>
</evidence>
<dbReference type="GO" id="GO:0046983">
    <property type="term" value="F:protein dimerization activity"/>
    <property type="evidence" value="ECO:0007669"/>
    <property type="project" value="InterPro"/>
</dbReference>
<dbReference type="Pfam" id="PF07527">
    <property type="entry name" value="Hairy_orange"/>
    <property type="match status" value="1"/>
</dbReference>
<name>A0A9Q0RNW3_BLOTA</name>
<evidence type="ECO:0000256" key="2">
    <source>
        <dbReference type="ARBA" id="ARBA00023015"/>
    </source>
</evidence>
<keyword evidence="4" id="KW-0804">Transcription</keyword>
<dbReference type="SUPFAM" id="SSF47459">
    <property type="entry name" value="HLH, helix-loop-helix DNA-binding domain"/>
    <property type="match status" value="1"/>
</dbReference>
<dbReference type="EMBL" id="JAPWDV010000002">
    <property type="protein sequence ID" value="KAJ6220121.1"/>
    <property type="molecule type" value="Genomic_DNA"/>
</dbReference>
<evidence type="ECO:0000256" key="5">
    <source>
        <dbReference type="ARBA" id="ARBA00023242"/>
    </source>
</evidence>
<dbReference type="Pfam" id="PF00010">
    <property type="entry name" value="HLH"/>
    <property type="match status" value="1"/>
</dbReference>
<keyword evidence="5" id="KW-0539">Nucleus</keyword>
<protein>
    <submittedName>
        <fullName evidence="9">Uncharacterized protein</fullName>
    </submittedName>
</protein>